<organism evidence="1 2">
    <name type="scientific">Candidatus Cerribacteria bacterium 'Amazon FNV 2010 28 9'</name>
    <dbReference type="NCBI Taxonomy" id="2081795"/>
    <lineage>
        <taxon>Bacteria</taxon>
        <taxon>Candidatus Cerribacteria</taxon>
    </lineage>
</organism>
<evidence type="ECO:0000313" key="1">
    <source>
        <dbReference type="EMBL" id="PWU22923.1"/>
    </source>
</evidence>
<dbReference type="EMBL" id="PSRQ01000052">
    <property type="protein sequence ID" value="PWU22923.1"/>
    <property type="molecule type" value="Genomic_DNA"/>
</dbReference>
<dbReference type="Proteomes" id="UP000246104">
    <property type="component" value="Unassembled WGS sequence"/>
</dbReference>
<comment type="caution">
    <text evidence="1">The sequence shown here is derived from an EMBL/GenBank/DDBJ whole genome shotgun (WGS) entry which is preliminary data.</text>
</comment>
<gene>
    <name evidence="1" type="ORF">C5B42_04630</name>
</gene>
<protein>
    <submittedName>
        <fullName evidence="1">Uncharacterized protein</fullName>
    </submittedName>
</protein>
<sequence length="196" mass="21984">MSGDNAKLILMTVAENPGKMKRQDILQLFGPEDQHSVAITLGRLLGPQSQRLKEKNGFLLLGKGNEEIDEDDNTEKEILPAPSLYLTMPFRYEEAIELPEMAKGRSIDVIFEVTLRVRAAKRVGIATSMNKNSIFWLPPGSNVLKARLGEYDVSPEMELMQGNFLAIVIKKGVGFVVQYFQAPNEERFALAWADEE</sequence>
<proteinExistence type="predicted"/>
<accession>A0A317JMN4</accession>
<evidence type="ECO:0000313" key="2">
    <source>
        <dbReference type="Proteomes" id="UP000246104"/>
    </source>
</evidence>
<reference evidence="1 2" key="1">
    <citation type="submission" date="2018-02" db="EMBL/GenBank/DDBJ databases">
        <title>Genomic Reconstructions from Amazon Rainforest and Pasture Soil Reveal Novel Insights into the Physiology of Candidate Phyla in Tropical Sites.</title>
        <authorList>
            <person name="Kroeger M.E."/>
            <person name="Delmont T."/>
            <person name="Eren A.M."/>
            <person name="Guo J."/>
            <person name="Meyer K.M."/>
            <person name="Khan K."/>
            <person name="Rodrigues J.L.M."/>
            <person name="Bohannan B.J.M."/>
            <person name="Tringe S."/>
            <person name="Borges C.D."/>
            <person name="Tiedje J."/>
            <person name="Tsai S.M."/>
            <person name="Nusslein K."/>
        </authorList>
    </citation>
    <scope>NUCLEOTIDE SEQUENCE [LARGE SCALE GENOMIC DNA]</scope>
    <source>
        <strain evidence="1">Amazon FNV 2010 28 9</strain>
    </source>
</reference>
<dbReference type="AlphaFoldDB" id="A0A317JMN4"/>
<name>A0A317JMN4_9BACT</name>